<feature type="domain" description="Response regulatory" evidence="2">
    <location>
        <begin position="5"/>
        <end position="118"/>
    </location>
</feature>
<feature type="modified residue" description="4-aspartylphosphate" evidence="1">
    <location>
        <position position="57"/>
    </location>
</feature>
<accession>A0A9X3F5K0</accession>
<dbReference type="Gene3D" id="2.40.50.1020">
    <property type="entry name" value="LytTr DNA-binding domain"/>
    <property type="match status" value="1"/>
</dbReference>
<dbReference type="InterPro" id="IPR001789">
    <property type="entry name" value="Sig_transdc_resp-reg_receiver"/>
</dbReference>
<dbReference type="Proteomes" id="UP001145087">
    <property type="component" value="Unassembled WGS sequence"/>
</dbReference>
<dbReference type="Pfam" id="PF04397">
    <property type="entry name" value="LytTR"/>
    <property type="match status" value="1"/>
</dbReference>
<dbReference type="InterPro" id="IPR011006">
    <property type="entry name" value="CheY-like_superfamily"/>
</dbReference>
<dbReference type="AlphaFoldDB" id="A0A9X3F5K0"/>
<comment type="caution">
    <text evidence="4">The sequence shown here is derived from an EMBL/GenBank/DDBJ whole genome shotgun (WGS) entry which is preliminary data.</text>
</comment>
<evidence type="ECO:0000259" key="3">
    <source>
        <dbReference type="PROSITE" id="PS50930"/>
    </source>
</evidence>
<dbReference type="EMBL" id="JAPOHD010000026">
    <property type="protein sequence ID" value="MCY1720996.1"/>
    <property type="molecule type" value="Genomic_DNA"/>
</dbReference>
<dbReference type="RefSeq" id="WP_343333330.1">
    <property type="nucleotide sequence ID" value="NZ_JAPOHD010000026.1"/>
</dbReference>
<dbReference type="PROSITE" id="PS50930">
    <property type="entry name" value="HTH_LYTTR"/>
    <property type="match status" value="1"/>
</dbReference>
<dbReference type="PANTHER" id="PTHR37299:SF1">
    <property type="entry name" value="STAGE 0 SPORULATION PROTEIN A HOMOLOG"/>
    <property type="match status" value="1"/>
</dbReference>
<dbReference type="SUPFAM" id="SSF52172">
    <property type="entry name" value="CheY-like"/>
    <property type="match status" value="1"/>
</dbReference>
<dbReference type="GO" id="GO:0003677">
    <property type="term" value="F:DNA binding"/>
    <property type="evidence" value="ECO:0007669"/>
    <property type="project" value="UniProtKB-KW"/>
</dbReference>
<evidence type="ECO:0000259" key="2">
    <source>
        <dbReference type="PROSITE" id="PS50110"/>
    </source>
</evidence>
<keyword evidence="1" id="KW-0597">Phosphoprotein</keyword>
<name>A0A9X3F5K0_9BACT</name>
<dbReference type="PROSITE" id="PS50110">
    <property type="entry name" value="RESPONSE_REGULATORY"/>
    <property type="match status" value="1"/>
</dbReference>
<reference evidence="4" key="1">
    <citation type="submission" date="2022-11" db="EMBL/GenBank/DDBJ databases">
        <title>Marilongibacter aestuarii gen. nov., sp. nov., isolated from tidal flat sediment.</title>
        <authorList>
            <person name="Jiayan W."/>
        </authorList>
    </citation>
    <scope>NUCLEOTIDE SEQUENCE</scope>
    <source>
        <strain evidence="4">Z1-6</strain>
    </source>
</reference>
<sequence>MRRYNAIIIDDEINLQDTLEILIHRNCPEINLVGKAKSAEEGRELLKLNVVHLIFLDISMPKETGFDFLASIPKENYVVIFTTAYEEYALKAIKANAIDYLLKPIDHTELKTAVTKATSLLTLRSQKVEAEDTYNESLNNLTQQIKSGQSHFSKITVIEKFGYRIVEINTIRFLEADSNYTIIHLSSLDKIVSSKTLGEYEKILDPDIFFRIHKSSIINLNYLKGFSNYQGAFVVMDDNTKLSISRRRFNEFREAVAVLSKSID</sequence>
<feature type="domain" description="HTH LytTR-type" evidence="3">
    <location>
        <begin position="155"/>
        <end position="258"/>
    </location>
</feature>
<dbReference type="Gene3D" id="3.40.50.2300">
    <property type="match status" value="1"/>
</dbReference>
<keyword evidence="5" id="KW-1185">Reference proteome</keyword>
<dbReference type="SMART" id="SM00850">
    <property type="entry name" value="LytTR"/>
    <property type="match status" value="1"/>
</dbReference>
<dbReference type="InterPro" id="IPR046947">
    <property type="entry name" value="LytR-like"/>
</dbReference>
<dbReference type="Pfam" id="PF00072">
    <property type="entry name" value="Response_reg"/>
    <property type="match status" value="1"/>
</dbReference>
<dbReference type="SMART" id="SM00448">
    <property type="entry name" value="REC"/>
    <property type="match status" value="1"/>
</dbReference>
<gene>
    <name evidence="4" type="ORF">OU798_11630</name>
</gene>
<keyword evidence="4" id="KW-0238">DNA-binding</keyword>
<proteinExistence type="predicted"/>
<evidence type="ECO:0000256" key="1">
    <source>
        <dbReference type="PROSITE-ProRule" id="PRU00169"/>
    </source>
</evidence>
<evidence type="ECO:0000313" key="5">
    <source>
        <dbReference type="Proteomes" id="UP001145087"/>
    </source>
</evidence>
<dbReference type="PANTHER" id="PTHR37299">
    <property type="entry name" value="TRANSCRIPTIONAL REGULATOR-RELATED"/>
    <property type="match status" value="1"/>
</dbReference>
<evidence type="ECO:0000313" key="4">
    <source>
        <dbReference type="EMBL" id="MCY1720996.1"/>
    </source>
</evidence>
<protein>
    <submittedName>
        <fullName evidence="4">LytTR family DNA-binding domain-containing protein</fullName>
    </submittedName>
</protein>
<organism evidence="4 5">
    <name type="scientific">Draconibacterium aestuarii</name>
    <dbReference type="NCBI Taxonomy" id="2998507"/>
    <lineage>
        <taxon>Bacteria</taxon>
        <taxon>Pseudomonadati</taxon>
        <taxon>Bacteroidota</taxon>
        <taxon>Bacteroidia</taxon>
        <taxon>Marinilabiliales</taxon>
        <taxon>Prolixibacteraceae</taxon>
        <taxon>Draconibacterium</taxon>
    </lineage>
</organism>
<dbReference type="GO" id="GO:0000156">
    <property type="term" value="F:phosphorelay response regulator activity"/>
    <property type="evidence" value="ECO:0007669"/>
    <property type="project" value="InterPro"/>
</dbReference>
<dbReference type="InterPro" id="IPR007492">
    <property type="entry name" value="LytTR_DNA-bd_dom"/>
</dbReference>